<sequence>MNQAKALISAMLSSVLALVTCPTSAVAQASEYELHSNVVYGTGLINASSQPTTRDLLLDAYIPVQGDGGATPKPAIILAFGGAFHRGGKGDFQFSEDGASDSSMADYCMALVRRGFACFSIEYRLTPEDPAQPEDLDRSALMPESLLQSPIVTGRVEFVRQRMSLPPLDDNSRAQLWNATFAAVEDMETALNFIRANASDYNVDPDRIAVGGFSAGAMTAINLAYGKQANVRAVVALSGTSWGYDLNKTVSEDAPPLLMFAGQWDLPGIRLGSADIASLFDERKLPISQAWVPGFGHFYPMEAPSLSTQFDQVSIIDRLTRFLNAELAARSD</sequence>
<dbReference type="InterPro" id="IPR029058">
    <property type="entry name" value="AB_hydrolase_fold"/>
</dbReference>
<keyword evidence="5" id="KW-1185">Reference proteome</keyword>
<feature type="signal peptide" evidence="2">
    <location>
        <begin position="1"/>
        <end position="27"/>
    </location>
</feature>
<dbReference type="Gene3D" id="3.40.50.1820">
    <property type="entry name" value="alpha/beta hydrolase"/>
    <property type="match status" value="1"/>
</dbReference>
<reference evidence="4 5" key="1">
    <citation type="submission" date="2023-06" db="EMBL/GenBank/DDBJ databases">
        <title>Altererythrobacter rubellus NBRC 112769 genome.</title>
        <authorList>
            <person name="Zhang K."/>
        </authorList>
    </citation>
    <scope>NUCLEOTIDE SEQUENCE [LARGE SCALE GENOMIC DNA]</scope>
    <source>
        <strain evidence="4 5">NBRC 112769</strain>
    </source>
</reference>
<dbReference type="SUPFAM" id="SSF53474">
    <property type="entry name" value="alpha/beta-Hydrolases"/>
    <property type="match status" value="1"/>
</dbReference>
<evidence type="ECO:0000313" key="5">
    <source>
        <dbReference type="Proteomes" id="UP001231445"/>
    </source>
</evidence>
<feature type="domain" description="BD-FAE-like" evidence="3">
    <location>
        <begin position="182"/>
        <end position="228"/>
    </location>
</feature>
<dbReference type="RefSeq" id="WP_285976794.1">
    <property type="nucleotide sequence ID" value="NZ_CP127221.1"/>
</dbReference>
<protein>
    <submittedName>
        <fullName evidence="4">Alpha/beta hydrolase</fullName>
    </submittedName>
</protein>
<gene>
    <name evidence="4" type="ORF">QQX03_05155</name>
</gene>
<organism evidence="4 5">
    <name type="scientific">Altererythrobacter rubellus</name>
    <dbReference type="NCBI Taxonomy" id="2173831"/>
    <lineage>
        <taxon>Bacteria</taxon>
        <taxon>Pseudomonadati</taxon>
        <taxon>Pseudomonadota</taxon>
        <taxon>Alphaproteobacteria</taxon>
        <taxon>Sphingomonadales</taxon>
        <taxon>Erythrobacteraceae</taxon>
        <taxon>Altererythrobacter</taxon>
    </lineage>
</organism>
<keyword evidence="2" id="KW-0732">Signal</keyword>
<dbReference type="GO" id="GO:0016787">
    <property type="term" value="F:hydrolase activity"/>
    <property type="evidence" value="ECO:0007669"/>
    <property type="project" value="UniProtKB-KW"/>
</dbReference>
<proteinExistence type="predicted"/>
<evidence type="ECO:0000256" key="1">
    <source>
        <dbReference type="ARBA" id="ARBA00022801"/>
    </source>
</evidence>
<dbReference type="Proteomes" id="UP001231445">
    <property type="component" value="Chromosome"/>
</dbReference>
<dbReference type="AlphaFoldDB" id="A0A9Y2F5Q3"/>
<keyword evidence="1 4" id="KW-0378">Hydrolase</keyword>
<evidence type="ECO:0000259" key="3">
    <source>
        <dbReference type="Pfam" id="PF20434"/>
    </source>
</evidence>
<name>A0A9Y2F5Q3_9SPHN</name>
<dbReference type="KEGG" id="arue:QQX03_05155"/>
<evidence type="ECO:0000313" key="4">
    <source>
        <dbReference type="EMBL" id="WIW96488.1"/>
    </source>
</evidence>
<dbReference type="Pfam" id="PF20434">
    <property type="entry name" value="BD-FAE"/>
    <property type="match status" value="1"/>
</dbReference>
<feature type="chain" id="PRO_5040741638" evidence="2">
    <location>
        <begin position="28"/>
        <end position="332"/>
    </location>
</feature>
<dbReference type="PANTHER" id="PTHR48081:SF8">
    <property type="entry name" value="ALPHA_BETA HYDROLASE FOLD-3 DOMAIN-CONTAINING PROTEIN-RELATED"/>
    <property type="match status" value="1"/>
</dbReference>
<evidence type="ECO:0000256" key="2">
    <source>
        <dbReference type="SAM" id="SignalP"/>
    </source>
</evidence>
<accession>A0A9Y2F5Q3</accession>
<dbReference type="EMBL" id="CP127221">
    <property type="protein sequence ID" value="WIW96488.1"/>
    <property type="molecule type" value="Genomic_DNA"/>
</dbReference>
<dbReference type="PANTHER" id="PTHR48081">
    <property type="entry name" value="AB HYDROLASE SUPERFAMILY PROTEIN C4A8.06C"/>
    <property type="match status" value="1"/>
</dbReference>
<dbReference type="InterPro" id="IPR049492">
    <property type="entry name" value="BD-FAE-like_dom"/>
</dbReference>
<dbReference type="InterPro" id="IPR050300">
    <property type="entry name" value="GDXG_lipolytic_enzyme"/>
</dbReference>